<dbReference type="HOGENOM" id="CLU_1813296_0_0_9"/>
<dbReference type="InterPro" id="IPR010057">
    <property type="entry name" value="Transcription_activator_Rgg_C"/>
</dbReference>
<dbReference type="AlphaFoldDB" id="E4SNQ2"/>
<evidence type="ECO:0000259" key="1">
    <source>
        <dbReference type="Pfam" id="PF21259"/>
    </source>
</evidence>
<dbReference type="RefSeq" id="WP_013438756.1">
    <property type="nucleotide sequence ID" value="NC_014724.1"/>
</dbReference>
<sequence>MKYWNQTKVSIFGNSILILPVQDIQEISHSLLGYLIYQDNTHTFHIMAVNTLINAVVSLLKAKQPRAAYKLLTELNHLHLPERYSNEIIKIKFFNSFFEYLETGDKYIMDSFFHNLSALWLTKQIADFKLGLSQLEEIYSPS</sequence>
<dbReference type="KEGG" id="lam:LA2_10460"/>
<dbReference type="EMBL" id="CP002338">
    <property type="protein sequence ID" value="ADQ59993.1"/>
    <property type="molecule type" value="Genomic_DNA"/>
</dbReference>
<dbReference type="Proteomes" id="UP000007033">
    <property type="component" value="Chromosome"/>
</dbReference>
<name>E4SNQ2_LACAR</name>
<accession>E4SNQ2</accession>
<dbReference type="Pfam" id="PF21259">
    <property type="entry name" value="Rgg_C"/>
    <property type="match status" value="1"/>
</dbReference>
<evidence type="ECO:0000313" key="2">
    <source>
        <dbReference type="EMBL" id="ADQ59993.1"/>
    </source>
</evidence>
<proteinExistence type="predicted"/>
<protein>
    <recommendedName>
        <fullName evidence="1">HTH-type transcriptional regulator Rgg C-terminal domain-containing protein</fullName>
    </recommendedName>
</protein>
<reference evidence="2 3" key="1">
    <citation type="journal article" date="2011" name="J. Bacteriol.">
        <title>Genome sequence of Lactobacillus amylovorus GRL1112.</title>
        <authorList>
            <person name="Kant R."/>
            <person name="Paulin L."/>
            <person name="Alatalo E."/>
            <person name="de Vos W.M."/>
            <person name="Palva A."/>
        </authorList>
    </citation>
    <scope>NUCLEOTIDE SEQUENCE [LARGE SCALE GENOMIC DNA]</scope>
    <source>
        <strain evidence="2 3">GRL 1112</strain>
    </source>
</reference>
<dbReference type="Gene3D" id="1.25.40.400">
    <property type="match status" value="1"/>
</dbReference>
<feature type="domain" description="HTH-type transcriptional regulator Rgg C-terminal" evidence="1">
    <location>
        <begin position="2"/>
        <end position="105"/>
    </location>
</feature>
<gene>
    <name evidence="2" type="ordered locus">LA2_10460</name>
</gene>
<evidence type="ECO:0000313" key="3">
    <source>
        <dbReference type="Proteomes" id="UP000007033"/>
    </source>
</evidence>
<organism evidence="2 3">
    <name type="scientific">Lactobacillus amylovorus (strain GRL 1112)</name>
    <dbReference type="NCBI Taxonomy" id="695560"/>
    <lineage>
        <taxon>Bacteria</taxon>
        <taxon>Bacillati</taxon>
        <taxon>Bacillota</taxon>
        <taxon>Bacilli</taxon>
        <taxon>Lactobacillales</taxon>
        <taxon>Lactobacillaceae</taxon>
        <taxon>Lactobacillus</taxon>
    </lineage>
</organism>